<evidence type="ECO:0000259" key="6">
    <source>
        <dbReference type="Pfam" id="PF13205"/>
    </source>
</evidence>
<evidence type="ECO:0000256" key="4">
    <source>
        <dbReference type="ARBA" id="ARBA00022801"/>
    </source>
</evidence>
<dbReference type="PANTHER" id="PTHR33607:SF2">
    <property type="entry name" value="ENDONUCLEASE-1"/>
    <property type="match status" value="1"/>
</dbReference>
<evidence type="ECO:0000256" key="3">
    <source>
        <dbReference type="ARBA" id="ARBA00022729"/>
    </source>
</evidence>
<protein>
    <submittedName>
        <fullName evidence="7">Ribonuclease</fullName>
    </submittedName>
</protein>
<name>A0A2W5K4N6_9GAMM</name>
<dbReference type="InterPro" id="IPR007346">
    <property type="entry name" value="Endonuclease-I"/>
</dbReference>
<evidence type="ECO:0000313" key="8">
    <source>
        <dbReference type="Proteomes" id="UP000249046"/>
    </source>
</evidence>
<evidence type="ECO:0000313" key="7">
    <source>
        <dbReference type="EMBL" id="PZQ12292.1"/>
    </source>
</evidence>
<dbReference type="Pfam" id="PF04231">
    <property type="entry name" value="Endonuclease_1"/>
    <property type="match status" value="1"/>
</dbReference>
<keyword evidence="2" id="KW-0540">Nuclease</keyword>
<dbReference type="InterPro" id="IPR032812">
    <property type="entry name" value="SbsA_Ig"/>
</dbReference>
<dbReference type="Pfam" id="PF13205">
    <property type="entry name" value="Big_5"/>
    <property type="match status" value="1"/>
</dbReference>
<dbReference type="AlphaFoldDB" id="A0A2W5K4N6"/>
<comment type="similarity">
    <text evidence="1">Belongs to the EndA/NucM nuclease family.</text>
</comment>
<dbReference type="PANTHER" id="PTHR33607">
    <property type="entry name" value="ENDONUCLEASE-1"/>
    <property type="match status" value="1"/>
</dbReference>
<gene>
    <name evidence="7" type="ORF">DI564_13470</name>
</gene>
<feature type="domain" description="SbsA Ig-like" evidence="6">
    <location>
        <begin position="230"/>
        <end position="326"/>
    </location>
</feature>
<dbReference type="SUPFAM" id="SSF54060">
    <property type="entry name" value="His-Me finger endonucleases"/>
    <property type="match status" value="1"/>
</dbReference>
<evidence type="ECO:0000256" key="1">
    <source>
        <dbReference type="ARBA" id="ARBA00006429"/>
    </source>
</evidence>
<dbReference type="GO" id="GO:0004518">
    <property type="term" value="F:nuclease activity"/>
    <property type="evidence" value="ECO:0007669"/>
    <property type="project" value="UniProtKB-KW"/>
</dbReference>
<keyword evidence="3 5" id="KW-0732">Signal</keyword>
<reference evidence="7 8" key="1">
    <citation type="submission" date="2017-08" db="EMBL/GenBank/DDBJ databases">
        <title>Infants hospitalized years apart are colonized by the same room-sourced microbial strains.</title>
        <authorList>
            <person name="Brooks B."/>
            <person name="Olm M.R."/>
            <person name="Firek B.A."/>
            <person name="Baker R."/>
            <person name="Thomas B.C."/>
            <person name="Morowitz M.J."/>
            <person name="Banfield J.F."/>
        </authorList>
    </citation>
    <scope>NUCLEOTIDE SEQUENCE [LARGE SCALE GENOMIC DNA]</scope>
    <source>
        <strain evidence="7">S2_005_003_R2_42</strain>
    </source>
</reference>
<dbReference type="Proteomes" id="UP000249046">
    <property type="component" value="Unassembled WGS sequence"/>
</dbReference>
<feature type="chain" id="PRO_5016043854" evidence="5">
    <location>
        <begin position="19"/>
        <end position="628"/>
    </location>
</feature>
<keyword evidence="4" id="KW-0378">Hydrolase</keyword>
<evidence type="ECO:0000256" key="5">
    <source>
        <dbReference type="SAM" id="SignalP"/>
    </source>
</evidence>
<dbReference type="InterPro" id="IPR044925">
    <property type="entry name" value="His-Me_finger_sf"/>
</dbReference>
<proteinExistence type="inferred from homology"/>
<comment type="caution">
    <text evidence="7">The sequence shown here is derived from an EMBL/GenBank/DDBJ whole genome shotgun (WGS) entry which is preliminary data.</text>
</comment>
<dbReference type="EMBL" id="QFPO01000013">
    <property type="protein sequence ID" value="PZQ12292.1"/>
    <property type="molecule type" value="Genomic_DNA"/>
</dbReference>
<dbReference type="GO" id="GO:0016787">
    <property type="term" value="F:hydrolase activity"/>
    <property type="evidence" value="ECO:0007669"/>
    <property type="project" value="UniProtKB-KW"/>
</dbReference>
<organism evidence="7 8">
    <name type="scientific">Rhodanobacter denitrificans</name>
    <dbReference type="NCBI Taxonomy" id="666685"/>
    <lineage>
        <taxon>Bacteria</taxon>
        <taxon>Pseudomonadati</taxon>
        <taxon>Pseudomonadota</taxon>
        <taxon>Gammaproteobacteria</taxon>
        <taxon>Lysobacterales</taxon>
        <taxon>Rhodanobacteraceae</taxon>
        <taxon>Rhodanobacter</taxon>
    </lineage>
</organism>
<feature type="signal peptide" evidence="5">
    <location>
        <begin position="1"/>
        <end position="18"/>
    </location>
</feature>
<evidence type="ECO:0000256" key="2">
    <source>
        <dbReference type="ARBA" id="ARBA00022722"/>
    </source>
</evidence>
<accession>A0A2W5K4N6</accession>
<sequence length="628" mass="65422">MRAWAALLLAGACGPVLAQSVALTPDAPATESFDSLAASGTATTLPNGWYLLETGNNADGRYAADTGAANAGNTYSYGASGSGERALGMLRSGSLTPTIGARLRNESAQTIDAVTVAYVGEQWRLGTAGRPDRLAFEYSLDAGGLGNGNWTPVATLDFVAPVTGGAIGARDGNLAANRSAVEAAIEGLGLAPGAELWVRWVDVDANGADDGLAIDEVRFTANGGTSPPVPPSVVSTVPADGAANVPAASDIRVVFSQSVTTDADAFDLACDGQPIALTETGSGTTRTLTPAAVLPAGGSCQFAIDADAVRNGAGLPLAASVSVAFTVADGSPSGYYAQVNTSSPGQLRCTLHATIRGHTAYPYSGSGTSTWTILELAQAHPDDPNRILDVYRNRLYIRGSDRAGTGSGLTYNREHTWPNSLGFPSTTGDLGLPNAPYTDTHMLYLSDTQWNADRGNKPYAYCPTSASCGERITEANFGVGGGSGVYPGNSNWVNGNSFEAWNFRKGDLARAVLYMAIRYEGGTDPVSGQREPDLELTDDRSRIVGTSNYDVPAYMGLLTDLLAWHVADPPDAAEVARNDVIQTFQGNRNPFIDHPEWATRALFESVTPAVCEPASNEALFVDGFDGTP</sequence>